<comment type="caution">
    <text evidence="1">The sequence shown here is derived from an EMBL/GenBank/DDBJ whole genome shotgun (WGS) entry which is preliminary data.</text>
</comment>
<dbReference type="InterPro" id="IPR036614">
    <property type="entry name" value="RusA-like_sf"/>
</dbReference>
<dbReference type="STRING" id="411461.DORFOR_00015"/>
<reference evidence="1 2" key="2">
    <citation type="submission" date="2007-10" db="EMBL/GenBank/DDBJ databases">
        <authorList>
            <person name="Fulton L."/>
            <person name="Clifton S."/>
            <person name="Fulton B."/>
            <person name="Xu J."/>
            <person name="Minx P."/>
            <person name="Pepin K.H."/>
            <person name="Johnson M."/>
            <person name="Thiruvilangam P."/>
            <person name="Bhonagiri V."/>
            <person name="Nash W.E."/>
            <person name="Wang C."/>
            <person name="Mardis E.R."/>
            <person name="Wilson R.K."/>
        </authorList>
    </citation>
    <scope>NUCLEOTIDE SEQUENCE [LARGE SCALE GENOMIC DNA]</scope>
    <source>
        <strain evidence="1 2">ATCC 27755</strain>
    </source>
</reference>
<accession>B0G1B4</accession>
<dbReference type="GO" id="GO:0006310">
    <property type="term" value="P:DNA recombination"/>
    <property type="evidence" value="ECO:0007669"/>
    <property type="project" value="InterPro"/>
</dbReference>
<organism evidence="1 2">
    <name type="scientific">Dorea formicigenerans ATCC 27755</name>
    <dbReference type="NCBI Taxonomy" id="411461"/>
    <lineage>
        <taxon>Bacteria</taxon>
        <taxon>Bacillati</taxon>
        <taxon>Bacillota</taxon>
        <taxon>Clostridia</taxon>
        <taxon>Lachnospirales</taxon>
        <taxon>Lachnospiraceae</taxon>
        <taxon>Dorea</taxon>
    </lineage>
</organism>
<proteinExistence type="predicted"/>
<evidence type="ECO:0000313" key="2">
    <source>
        <dbReference type="Proteomes" id="UP000005359"/>
    </source>
</evidence>
<dbReference type="SUPFAM" id="SSF103084">
    <property type="entry name" value="Holliday junction resolvase RusA"/>
    <property type="match status" value="1"/>
</dbReference>
<protein>
    <submittedName>
        <fullName evidence="1">Crossover junction endodeoxyribonuclease RusA</fullName>
        <ecNumber evidence="1">3.1.22.4</ecNumber>
    </submittedName>
</protein>
<dbReference type="Pfam" id="PF05866">
    <property type="entry name" value="RusA"/>
    <property type="match status" value="1"/>
</dbReference>
<keyword evidence="1" id="KW-0378">Hydrolase</keyword>
<dbReference type="Gene3D" id="3.30.1330.70">
    <property type="entry name" value="Holliday junction resolvase RusA"/>
    <property type="match status" value="1"/>
</dbReference>
<dbReference type="GO" id="GO:0000287">
    <property type="term" value="F:magnesium ion binding"/>
    <property type="evidence" value="ECO:0007669"/>
    <property type="project" value="InterPro"/>
</dbReference>
<dbReference type="InterPro" id="IPR008822">
    <property type="entry name" value="Endonuclease_RusA-like"/>
</dbReference>
<dbReference type="EMBL" id="AAXA02000002">
    <property type="protein sequence ID" value="EDR48580.1"/>
    <property type="molecule type" value="Genomic_DNA"/>
</dbReference>
<dbReference type="PaxDb" id="411461-DORFOR_00015"/>
<dbReference type="EC" id="3.1.22.4" evidence="1"/>
<dbReference type="Proteomes" id="UP000005359">
    <property type="component" value="Unassembled WGS sequence"/>
</dbReference>
<dbReference type="GO" id="GO:0016787">
    <property type="term" value="F:hydrolase activity"/>
    <property type="evidence" value="ECO:0007669"/>
    <property type="project" value="UniProtKB-KW"/>
</dbReference>
<reference evidence="1 2" key="1">
    <citation type="submission" date="2007-10" db="EMBL/GenBank/DDBJ databases">
        <title>Draft genome sequence of Dorea formicigenerans(ATCC 27755).</title>
        <authorList>
            <person name="Sudarsanam P."/>
            <person name="Ley R."/>
            <person name="Guruge J."/>
            <person name="Turnbaugh P.J."/>
            <person name="Mahowald M."/>
            <person name="Liep D."/>
            <person name="Gordon J."/>
        </authorList>
    </citation>
    <scope>NUCLEOTIDE SEQUENCE [LARGE SCALE GENOMIC DNA]</scope>
    <source>
        <strain evidence="1 2">ATCC 27755</strain>
    </source>
</reference>
<dbReference type="AlphaFoldDB" id="B0G1B4"/>
<dbReference type="GO" id="GO:0006281">
    <property type="term" value="P:DNA repair"/>
    <property type="evidence" value="ECO:0007669"/>
    <property type="project" value="InterPro"/>
</dbReference>
<gene>
    <name evidence="1" type="primary">rusA</name>
    <name evidence="1" type="ORF">DORFOR_00015</name>
</gene>
<dbReference type="eggNOG" id="COG4570">
    <property type="taxonomic scope" value="Bacteria"/>
</dbReference>
<evidence type="ECO:0000313" key="1">
    <source>
        <dbReference type="EMBL" id="EDR48580.1"/>
    </source>
</evidence>
<sequence length="155" mass="17553">MRYCRGERRAGMQSVTFQVPGKPQGKARAKTVRNKSTGNIHSYTPEKDMLYENYIKAQFQNRANGFYLERGKPVMLRIIARFLPPKSVSKKRQLDMLEGRELPLKKPDIDNIVKVVADALNGVAYHDDTQIAMVIAAKTYSAMEGLDITVEEYVG</sequence>
<name>B0G1B4_9FIRM</name>